<organism evidence="2 3">
    <name type="scientific">Halotalea alkalilenta</name>
    <dbReference type="NCBI Taxonomy" id="376489"/>
    <lineage>
        <taxon>Bacteria</taxon>
        <taxon>Pseudomonadati</taxon>
        <taxon>Pseudomonadota</taxon>
        <taxon>Gammaproteobacteria</taxon>
        <taxon>Oceanospirillales</taxon>
        <taxon>Halomonadaceae</taxon>
        <taxon>Halotalea</taxon>
    </lineage>
</organism>
<dbReference type="EMBL" id="CP015243">
    <property type="protein sequence ID" value="ANF57460.1"/>
    <property type="molecule type" value="Genomic_DNA"/>
</dbReference>
<name>A0A172YDW4_9GAMM</name>
<evidence type="ECO:0000259" key="1">
    <source>
        <dbReference type="Pfam" id="PF25837"/>
    </source>
</evidence>
<dbReference type="Proteomes" id="UP000077875">
    <property type="component" value="Chromosome"/>
</dbReference>
<feature type="domain" description="D-apionate lactonase N-terminal" evidence="1">
    <location>
        <begin position="4"/>
        <end position="229"/>
    </location>
</feature>
<dbReference type="InterPro" id="IPR058788">
    <property type="entry name" value="ApnL_N"/>
</dbReference>
<dbReference type="AlphaFoldDB" id="A0A172YDW4"/>
<accession>A0A172YDW4</accession>
<proteinExistence type="predicted"/>
<dbReference type="Pfam" id="PF25837">
    <property type="entry name" value="Apionate_lact_N"/>
    <property type="match status" value="1"/>
</dbReference>
<dbReference type="STRING" id="376489.A5892_08270"/>
<evidence type="ECO:0000313" key="2">
    <source>
        <dbReference type="EMBL" id="ANF57460.1"/>
    </source>
</evidence>
<reference evidence="2 3" key="1">
    <citation type="submission" date="2016-04" db="EMBL/GenBank/DDBJ databases">
        <title>Complete Genome Sequence of Halotalea alkalilenta IHB B 13600.</title>
        <authorList>
            <person name="Swarnkar M.K."/>
            <person name="Sharma A."/>
            <person name="Kaushal K."/>
            <person name="Soni R."/>
            <person name="Rana S."/>
            <person name="Singh A.K."/>
            <person name="Gulati A."/>
        </authorList>
    </citation>
    <scope>NUCLEOTIDE SEQUENCE [LARGE SCALE GENOMIC DNA]</scope>
    <source>
        <strain evidence="2 3">IHB B 13600</strain>
    </source>
</reference>
<sequence length="235" mass="26589">MQWLYGTGQPPALPRRVVLGRLGFDWYGEAIRALSWDGHELVRAVSLVVRDEDWGSYAPKVVDSKLRHGSKGWEIEHFCRIEDHLDGSALLDSRFSVRVEAQSVVVEAVLDARRRISTCRAGITVLHPLQGVVGAPVSVTHADGTVSESRFPELISPCQPFFSIRTLRHAPAEDIELRLHFEGDVFEMEDQRNWSDASFKTYNRPLAWPTPYAIEAGDRIEQRLTIEIIERSSGR</sequence>
<dbReference type="KEGG" id="haa:A5892_08270"/>
<keyword evidence="3" id="KW-1185">Reference proteome</keyword>
<protein>
    <recommendedName>
        <fullName evidence="1">D-apionate lactonase N-terminal domain-containing protein</fullName>
    </recommendedName>
</protein>
<evidence type="ECO:0000313" key="3">
    <source>
        <dbReference type="Proteomes" id="UP000077875"/>
    </source>
</evidence>
<gene>
    <name evidence="2" type="ORF">A5892_08270</name>
</gene>